<feature type="transmembrane region" description="Helical" evidence="1">
    <location>
        <begin position="12"/>
        <end position="35"/>
    </location>
</feature>
<evidence type="ECO:0000313" key="2">
    <source>
        <dbReference type="EMBL" id="RAI25052.1"/>
    </source>
</evidence>
<reference evidence="2 3" key="1">
    <citation type="submission" date="2017-07" db="EMBL/GenBank/DDBJ databases">
        <title>Draft Genome Sequences of Select Purple Nonsulfur Bacteria.</title>
        <authorList>
            <person name="Lasarre B."/>
            <person name="Mckinlay J.B."/>
        </authorList>
    </citation>
    <scope>NUCLEOTIDE SEQUENCE [LARGE SCALE GENOMIC DNA]</scope>
    <source>
        <strain evidence="2 3">DSM 11290</strain>
    </source>
</reference>
<feature type="transmembrane region" description="Helical" evidence="1">
    <location>
        <begin position="190"/>
        <end position="211"/>
    </location>
</feature>
<keyword evidence="1" id="KW-1133">Transmembrane helix</keyword>
<keyword evidence="3" id="KW-1185">Reference proteome</keyword>
<dbReference type="Proteomes" id="UP000249299">
    <property type="component" value="Unassembled WGS sequence"/>
</dbReference>
<accession>A0A327JJT2</accession>
<organism evidence="2 3">
    <name type="scientific">Rhodobium orientis</name>
    <dbReference type="NCBI Taxonomy" id="34017"/>
    <lineage>
        <taxon>Bacteria</taxon>
        <taxon>Pseudomonadati</taxon>
        <taxon>Pseudomonadota</taxon>
        <taxon>Alphaproteobacteria</taxon>
        <taxon>Hyphomicrobiales</taxon>
        <taxon>Rhodobiaceae</taxon>
        <taxon>Rhodobium</taxon>
    </lineage>
</organism>
<feature type="transmembrane region" description="Helical" evidence="1">
    <location>
        <begin position="145"/>
        <end position="169"/>
    </location>
</feature>
<evidence type="ECO:0000256" key="1">
    <source>
        <dbReference type="SAM" id="Phobius"/>
    </source>
</evidence>
<gene>
    <name evidence="2" type="ORF">CH339_19780</name>
</gene>
<feature type="transmembrane region" description="Helical" evidence="1">
    <location>
        <begin position="231"/>
        <end position="253"/>
    </location>
</feature>
<evidence type="ECO:0008006" key="4">
    <source>
        <dbReference type="Google" id="ProtNLM"/>
    </source>
</evidence>
<keyword evidence="1" id="KW-0472">Membrane</keyword>
<dbReference type="RefSeq" id="WP_111436120.1">
    <property type="nucleotide sequence ID" value="NZ_JACIGG010000001.1"/>
</dbReference>
<feature type="transmembrane region" description="Helical" evidence="1">
    <location>
        <begin position="63"/>
        <end position="90"/>
    </location>
</feature>
<feature type="transmembrane region" description="Helical" evidence="1">
    <location>
        <begin position="111"/>
        <end position="133"/>
    </location>
</feature>
<proteinExistence type="predicted"/>
<dbReference type="AlphaFoldDB" id="A0A327JJT2"/>
<name>A0A327JJT2_9HYPH</name>
<dbReference type="EMBL" id="NPEV01000057">
    <property type="protein sequence ID" value="RAI25052.1"/>
    <property type="molecule type" value="Genomic_DNA"/>
</dbReference>
<protein>
    <recommendedName>
        <fullName evidence="4">Glycerophosphoryl diester phosphodiesterase membrane domain-containing protein</fullName>
    </recommendedName>
</protein>
<sequence>MRIFDLAFEALAAVFTYFQIVLRLAVPLAAVVLVFETYSRLTHPQMSGIAGPGGLPAAPEPPAILVMISLVATIALTAVYLNVVIGWHRFLVRGEAPWATGFKLGGREFRYFYNSIAIGIIALAVVLPCVFVIERLVGGIGAGLLSQALSFAATAAIIAIVLRLSPVLVDVALERKPVGLVQSWKRMAPLAGQIAGVGIIVAVLAMASAGIDRFVVALPIGLFFKAALTATNATAMLFLAGMTTTAAVTLAYLRVMPPPASGKGGNRVVAANE</sequence>
<comment type="caution">
    <text evidence="2">The sequence shown here is derived from an EMBL/GenBank/DDBJ whole genome shotgun (WGS) entry which is preliminary data.</text>
</comment>
<keyword evidence="1" id="KW-0812">Transmembrane</keyword>
<evidence type="ECO:0000313" key="3">
    <source>
        <dbReference type="Proteomes" id="UP000249299"/>
    </source>
</evidence>